<evidence type="ECO:0000313" key="4">
    <source>
        <dbReference type="Proteomes" id="UP001595712"/>
    </source>
</evidence>
<gene>
    <name evidence="3" type="ORF">ACFO8M_09170</name>
</gene>
<evidence type="ECO:0000256" key="2">
    <source>
        <dbReference type="SAM" id="SignalP"/>
    </source>
</evidence>
<dbReference type="RefSeq" id="WP_387973638.1">
    <property type="nucleotide sequence ID" value="NZ_JBHRWO010000008.1"/>
</dbReference>
<accession>A0ABV7PVP2</accession>
<dbReference type="Proteomes" id="UP001595712">
    <property type="component" value="Unassembled WGS sequence"/>
</dbReference>
<feature type="signal peptide" evidence="2">
    <location>
        <begin position="1"/>
        <end position="37"/>
    </location>
</feature>
<dbReference type="EMBL" id="JBHRWO010000008">
    <property type="protein sequence ID" value="MFC3492654.1"/>
    <property type="molecule type" value="Genomic_DNA"/>
</dbReference>
<organism evidence="3 4">
    <name type="scientific">Glycomyces rhizosphaerae</name>
    <dbReference type="NCBI Taxonomy" id="2054422"/>
    <lineage>
        <taxon>Bacteria</taxon>
        <taxon>Bacillati</taxon>
        <taxon>Actinomycetota</taxon>
        <taxon>Actinomycetes</taxon>
        <taxon>Glycomycetales</taxon>
        <taxon>Glycomycetaceae</taxon>
        <taxon>Glycomyces</taxon>
    </lineage>
</organism>
<protein>
    <submittedName>
        <fullName evidence="3">Uncharacterized protein</fullName>
    </submittedName>
</protein>
<keyword evidence="2" id="KW-0732">Signal</keyword>
<proteinExistence type="predicted"/>
<evidence type="ECO:0000313" key="3">
    <source>
        <dbReference type="EMBL" id="MFC3492654.1"/>
    </source>
</evidence>
<sequence length="381" mass="38647">MPTKVRRRFKARKALVATTAIAAAGATAVVSVQLASAEEPTEATTSDAAQTCVMETLPIPEGLLATGVSGMSDDGSVIAYYALPLDQSWPDGLGAFPRLYSNGEVTEVPMPGDHPRIRDVNSSGNGTGYSTGDNGRDVPYSWSGGALNELPLPGEDGGRAEGINEGGDIVGSGQTFEGGVPLLWPADGSDPVALAMPDGALSGVANDIGDDGTIIGAVYDENGTATAYTWDADGTGSPLPAPDGAQPGEGFSIATDLNGDWASGQFFVPGSGSQPQGVRWNLAEGTAELTALERQVAVSSDGTVAGYVPGTPATAAYQAGETVVKLPGAVEPDVEGHLGDYAQEINADGTLIAGDVYIGEDDAGQIIDNAVTWTCGESAPE</sequence>
<feature type="compositionally biased region" description="Low complexity" evidence="1">
    <location>
        <begin position="121"/>
        <end position="133"/>
    </location>
</feature>
<feature type="region of interest" description="Disordered" evidence="1">
    <location>
        <begin position="108"/>
        <end position="174"/>
    </location>
</feature>
<comment type="caution">
    <text evidence="3">The sequence shown here is derived from an EMBL/GenBank/DDBJ whole genome shotgun (WGS) entry which is preliminary data.</text>
</comment>
<keyword evidence="4" id="KW-1185">Reference proteome</keyword>
<evidence type="ECO:0000256" key="1">
    <source>
        <dbReference type="SAM" id="MobiDB-lite"/>
    </source>
</evidence>
<name>A0ABV7PVP2_9ACTN</name>
<reference evidence="4" key="1">
    <citation type="journal article" date="2019" name="Int. J. Syst. Evol. Microbiol.">
        <title>The Global Catalogue of Microorganisms (GCM) 10K type strain sequencing project: providing services to taxonomists for standard genome sequencing and annotation.</title>
        <authorList>
            <consortium name="The Broad Institute Genomics Platform"/>
            <consortium name="The Broad Institute Genome Sequencing Center for Infectious Disease"/>
            <person name="Wu L."/>
            <person name="Ma J."/>
        </authorList>
    </citation>
    <scope>NUCLEOTIDE SEQUENCE [LARGE SCALE GENOMIC DNA]</scope>
    <source>
        <strain evidence="4">CGMCC 4.7396</strain>
    </source>
</reference>
<feature type="chain" id="PRO_5045495163" evidence="2">
    <location>
        <begin position="38"/>
        <end position="381"/>
    </location>
</feature>